<dbReference type="InterPro" id="IPR036890">
    <property type="entry name" value="HATPase_C_sf"/>
</dbReference>
<comment type="subcellular location">
    <subcellularLocation>
        <location evidence="2">Cell membrane</location>
    </subcellularLocation>
</comment>
<evidence type="ECO:0000256" key="1">
    <source>
        <dbReference type="ARBA" id="ARBA00000085"/>
    </source>
</evidence>
<dbReference type="InterPro" id="IPR000014">
    <property type="entry name" value="PAS"/>
</dbReference>
<dbReference type="CDD" id="cd00130">
    <property type="entry name" value="PAS"/>
    <property type="match status" value="1"/>
</dbReference>
<organism evidence="14 15">
    <name type="scientific">Actinoplanes awajinensis subsp. mycoplanecinus</name>
    <dbReference type="NCBI Taxonomy" id="135947"/>
    <lineage>
        <taxon>Bacteria</taxon>
        <taxon>Bacillati</taxon>
        <taxon>Actinomycetota</taxon>
        <taxon>Actinomycetes</taxon>
        <taxon>Micromonosporales</taxon>
        <taxon>Micromonosporaceae</taxon>
        <taxon>Actinoplanes</taxon>
    </lineage>
</organism>
<keyword evidence="5" id="KW-0808">Transferase</keyword>
<reference evidence="14 15" key="1">
    <citation type="submission" date="2015-10" db="EMBL/GenBank/DDBJ databases">
        <authorList>
            <person name="Gilbert D.G."/>
        </authorList>
    </citation>
    <scope>NUCLEOTIDE SEQUENCE [LARGE SCALE GENOMIC DNA]</scope>
    <source>
        <strain evidence="14 15">NRRL B-16712</strain>
    </source>
</reference>
<dbReference type="EMBL" id="LLZH01000013">
    <property type="protein sequence ID" value="KUL41389.1"/>
    <property type="molecule type" value="Genomic_DNA"/>
</dbReference>
<dbReference type="AlphaFoldDB" id="A0A0X3V966"/>
<dbReference type="InterPro" id="IPR035965">
    <property type="entry name" value="PAS-like_dom_sf"/>
</dbReference>
<dbReference type="Pfam" id="PF00989">
    <property type="entry name" value="PAS"/>
    <property type="match status" value="1"/>
</dbReference>
<dbReference type="InterPro" id="IPR004358">
    <property type="entry name" value="Sig_transdc_His_kin-like_C"/>
</dbReference>
<name>A0A0X3V966_9ACTN</name>
<keyword evidence="15" id="KW-1185">Reference proteome</keyword>
<dbReference type="SUPFAM" id="SSF52172">
    <property type="entry name" value="CheY-like"/>
    <property type="match status" value="1"/>
</dbReference>
<dbReference type="Gene3D" id="3.40.50.2300">
    <property type="match status" value="1"/>
</dbReference>
<evidence type="ECO:0000256" key="4">
    <source>
        <dbReference type="ARBA" id="ARBA00022553"/>
    </source>
</evidence>
<evidence type="ECO:0000313" key="15">
    <source>
        <dbReference type="Proteomes" id="UP000053244"/>
    </source>
</evidence>
<dbReference type="SMART" id="SM00448">
    <property type="entry name" value="REC"/>
    <property type="match status" value="1"/>
</dbReference>
<keyword evidence="7" id="KW-0418">Kinase</keyword>
<evidence type="ECO:0000256" key="6">
    <source>
        <dbReference type="ARBA" id="ARBA00022741"/>
    </source>
</evidence>
<evidence type="ECO:0000256" key="5">
    <source>
        <dbReference type="ARBA" id="ARBA00022679"/>
    </source>
</evidence>
<dbReference type="InterPro" id="IPR013767">
    <property type="entry name" value="PAS_fold"/>
</dbReference>
<evidence type="ECO:0000256" key="8">
    <source>
        <dbReference type="ARBA" id="ARBA00022840"/>
    </source>
</evidence>
<dbReference type="SMART" id="SM00388">
    <property type="entry name" value="HisKA"/>
    <property type="match status" value="1"/>
</dbReference>
<evidence type="ECO:0000313" key="14">
    <source>
        <dbReference type="EMBL" id="KUL41389.1"/>
    </source>
</evidence>
<dbReference type="InterPro" id="IPR003594">
    <property type="entry name" value="HATPase_dom"/>
</dbReference>
<dbReference type="SUPFAM" id="SSF55785">
    <property type="entry name" value="PYP-like sensor domain (PAS domain)"/>
    <property type="match status" value="1"/>
</dbReference>
<feature type="modified residue" description="4-aspartylphosphate" evidence="10">
    <location>
        <position position="469"/>
    </location>
</feature>
<keyword evidence="8" id="KW-0067">ATP-binding</keyword>
<dbReference type="CDD" id="cd00082">
    <property type="entry name" value="HisKA"/>
    <property type="match status" value="1"/>
</dbReference>
<dbReference type="Pfam" id="PF00072">
    <property type="entry name" value="Response_reg"/>
    <property type="match status" value="1"/>
</dbReference>
<feature type="domain" description="PAS" evidence="13">
    <location>
        <begin position="1"/>
        <end position="69"/>
    </location>
</feature>
<dbReference type="Gene3D" id="3.30.565.10">
    <property type="entry name" value="Histidine kinase-like ATPase, C-terminal domain"/>
    <property type="match status" value="1"/>
</dbReference>
<dbReference type="InterPro" id="IPR036097">
    <property type="entry name" value="HisK_dim/P_sf"/>
</dbReference>
<dbReference type="EC" id="2.7.13.3" evidence="3"/>
<dbReference type="GO" id="GO:0005524">
    <property type="term" value="F:ATP binding"/>
    <property type="evidence" value="ECO:0007669"/>
    <property type="project" value="UniProtKB-KW"/>
</dbReference>
<dbReference type="GO" id="GO:0000155">
    <property type="term" value="F:phosphorelay sensor kinase activity"/>
    <property type="evidence" value="ECO:0007669"/>
    <property type="project" value="InterPro"/>
</dbReference>
<feature type="domain" description="Response regulatory" evidence="12">
    <location>
        <begin position="418"/>
        <end position="534"/>
    </location>
</feature>
<dbReference type="PROSITE" id="PS50112">
    <property type="entry name" value="PAS"/>
    <property type="match status" value="1"/>
</dbReference>
<dbReference type="Pfam" id="PF02518">
    <property type="entry name" value="HATPase_c"/>
    <property type="match status" value="1"/>
</dbReference>
<evidence type="ECO:0000259" key="11">
    <source>
        <dbReference type="PROSITE" id="PS50109"/>
    </source>
</evidence>
<feature type="domain" description="Histidine kinase" evidence="11">
    <location>
        <begin position="164"/>
        <end position="398"/>
    </location>
</feature>
<dbReference type="GO" id="GO:0006355">
    <property type="term" value="P:regulation of DNA-templated transcription"/>
    <property type="evidence" value="ECO:0007669"/>
    <property type="project" value="InterPro"/>
</dbReference>
<dbReference type="SUPFAM" id="SSF47384">
    <property type="entry name" value="Homodimeric domain of signal transducing histidine kinase"/>
    <property type="match status" value="1"/>
</dbReference>
<evidence type="ECO:0000256" key="3">
    <source>
        <dbReference type="ARBA" id="ARBA00012438"/>
    </source>
</evidence>
<comment type="catalytic activity">
    <reaction evidence="1">
        <text>ATP + protein L-histidine = ADP + protein N-phospho-L-histidine.</text>
        <dbReference type="EC" id="2.7.13.3"/>
    </reaction>
</comment>
<evidence type="ECO:0000259" key="13">
    <source>
        <dbReference type="PROSITE" id="PS50112"/>
    </source>
</evidence>
<dbReference type="Proteomes" id="UP000053244">
    <property type="component" value="Unassembled WGS sequence"/>
</dbReference>
<evidence type="ECO:0000256" key="7">
    <source>
        <dbReference type="ARBA" id="ARBA00022777"/>
    </source>
</evidence>
<dbReference type="NCBIfam" id="TIGR00229">
    <property type="entry name" value="sensory_box"/>
    <property type="match status" value="1"/>
</dbReference>
<dbReference type="InterPro" id="IPR005467">
    <property type="entry name" value="His_kinase_dom"/>
</dbReference>
<sequence>MELAAMLASTHDAIIGSTRLDVINSWNAAATGLYGYSAEEIIGQARQAIIAPDFRAKETEALNRVLRGEPTEKYDTQRICKDQSVLAVSVTMSAILDDANAVVGVVMVSARQGEPPEAQDSFDAYVDRSSQNSAPGSGLTTSHIQLAQSQQNQRLEVLGRLAGGVAHDFNNLLAVILNYAAFVSEELTAACESPPDWQQRLHTAQRDVGQIERAAQRATALTHQLLAFARREVAQARVINLDDVVGEVEQLLRRTLGEDVELLIGRSDELWPVLADPGQVEQILVNLAVNARDAMPGGGTLRIDTANITVDTESIAGGSPAPAGRYVRLRVGDSGTGTPAEIVAHVFEPFFTTKRDAGGTGLGLATVYGIVTQAEATIAIKSAPGAGTTFTIMLPVTSKAAIGIAEPAPYYRVPAGETVLVVEDEEALREVTERIFTRSGYRVITAGDGVAAIALATTHVGEIHLLVTDVVMPRMRGKEVAERVREIRPDIAVLFMSGYAQPVLASQGRLEPGAILVDKPFSSAELLAKAGQVLNGNFPGFATIRHDEGTA</sequence>
<keyword evidence="6" id="KW-0547">Nucleotide-binding</keyword>
<dbReference type="InterPro" id="IPR001789">
    <property type="entry name" value="Sig_transdc_resp-reg_receiver"/>
</dbReference>
<dbReference type="PANTHER" id="PTHR43065:SF46">
    <property type="entry name" value="C4-DICARBOXYLATE TRANSPORT SENSOR PROTEIN DCTB"/>
    <property type="match status" value="1"/>
</dbReference>
<dbReference type="SMART" id="SM00387">
    <property type="entry name" value="HATPase_c"/>
    <property type="match status" value="1"/>
</dbReference>
<dbReference type="InterPro" id="IPR003661">
    <property type="entry name" value="HisK_dim/P_dom"/>
</dbReference>
<evidence type="ECO:0000256" key="2">
    <source>
        <dbReference type="ARBA" id="ARBA00004236"/>
    </source>
</evidence>
<keyword evidence="9" id="KW-0902">Two-component regulatory system</keyword>
<accession>A0A0X3V966</accession>
<dbReference type="PANTHER" id="PTHR43065">
    <property type="entry name" value="SENSOR HISTIDINE KINASE"/>
    <property type="match status" value="1"/>
</dbReference>
<proteinExistence type="predicted"/>
<protein>
    <recommendedName>
        <fullName evidence="3">histidine kinase</fullName>
        <ecNumber evidence="3">2.7.13.3</ecNumber>
    </recommendedName>
</protein>
<dbReference type="SMART" id="SM00091">
    <property type="entry name" value="PAS"/>
    <property type="match status" value="1"/>
</dbReference>
<dbReference type="PROSITE" id="PS50110">
    <property type="entry name" value="RESPONSE_REGULATORY"/>
    <property type="match status" value="1"/>
</dbReference>
<dbReference type="InterPro" id="IPR011006">
    <property type="entry name" value="CheY-like_superfamily"/>
</dbReference>
<keyword evidence="4 10" id="KW-0597">Phosphoprotein</keyword>
<dbReference type="PROSITE" id="PS50109">
    <property type="entry name" value="HIS_KIN"/>
    <property type="match status" value="1"/>
</dbReference>
<comment type="caution">
    <text evidence="14">The sequence shown here is derived from an EMBL/GenBank/DDBJ whole genome shotgun (WGS) entry which is preliminary data.</text>
</comment>
<dbReference type="Pfam" id="PF00512">
    <property type="entry name" value="HisKA"/>
    <property type="match status" value="1"/>
</dbReference>
<evidence type="ECO:0000259" key="12">
    <source>
        <dbReference type="PROSITE" id="PS50110"/>
    </source>
</evidence>
<dbReference type="SUPFAM" id="SSF55874">
    <property type="entry name" value="ATPase domain of HSP90 chaperone/DNA topoisomerase II/histidine kinase"/>
    <property type="match status" value="1"/>
</dbReference>
<dbReference type="Gene3D" id="3.30.450.20">
    <property type="entry name" value="PAS domain"/>
    <property type="match status" value="1"/>
</dbReference>
<gene>
    <name evidence="14" type="ORF">ADL15_03815</name>
</gene>
<evidence type="ECO:0000256" key="9">
    <source>
        <dbReference type="ARBA" id="ARBA00023012"/>
    </source>
</evidence>
<dbReference type="GO" id="GO:0005886">
    <property type="term" value="C:plasma membrane"/>
    <property type="evidence" value="ECO:0007669"/>
    <property type="project" value="UniProtKB-SubCell"/>
</dbReference>
<dbReference type="Gene3D" id="1.10.287.130">
    <property type="match status" value="1"/>
</dbReference>
<dbReference type="PRINTS" id="PR00344">
    <property type="entry name" value="BCTRLSENSOR"/>
</dbReference>
<evidence type="ECO:0000256" key="10">
    <source>
        <dbReference type="PROSITE-ProRule" id="PRU00169"/>
    </source>
</evidence>